<feature type="region of interest" description="Disordered" evidence="1">
    <location>
        <begin position="356"/>
        <end position="389"/>
    </location>
</feature>
<evidence type="ECO:0000256" key="1">
    <source>
        <dbReference type="SAM" id="MobiDB-lite"/>
    </source>
</evidence>
<proteinExistence type="predicted"/>
<comment type="caution">
    <text evidence="2">The sequence shown here is derived from an EMBL/GenBank/DDBJ whole genome shotgun (WGS) entry which is preliminary data.</text>
</comment>
<dbReference type="Proteomes" id="UP000541610">
    <property type="component" value="Unassembled WGS sequence"/>
</dbReference>
<feature type="region of interest" description="Disordered" evidence="1">
    <location>
        <begin position="152"/>
        <end position="184"/>
    </location>
</feature>
<dbReference type="EMBL" id="JABANP010000069">
    <property type="protein sequence ID" value="KAF4691890.1"/>
    <property type="molecule type" value="Genomic_DNA"/>
</dbReference>
<evidence type="ECO:0000313" key="3">
    <source>
        <dbReference type="Proteomes" id="UP000541610"/>
    </source>
</evidence>
<sequence length="599" mass="65418">MVRTLGQLVVLGLHRSHVVAPDSTLVAAGTYGSFAPVGDFAGIVMELYTNMTTTLHFLQPGVATAIPVGPHELEPDGAGCFMYSRGNLLGRRILKWSFEDLENRLPNGSSPQLNWWDIRVCPASGTAVNLIFGGQPYELFKVVEGPDVDNLSDTANSGHRRGARGGVTSSGTITKRPHDDQESRVFERSAMEQTASSRIIGQQYHPVLAPQGGFSAADPPPLWSYDNAEPIPGFRKVIFVVQPGLLCTFVFHLPGDPLPWAITPYKMVFDVEPHCLKYDSSDVSKYRGVAQHFSRLAKSLKGEHVSAAGIRICFENPEQAELTIGRGTYKMIPSFEPEAKQNPTDSTHAGTVALAHSQTIHQSQKRTVRQPPEGSGRRPVLQTPTESETRDLATTVLIPSTVYESVSPVLGFVKVTMRIVAESSRTFCFFRPGKERPFVVGPLAMVVNILTGCYMFDTINPSNRGAVTADFRRFSKVLGWSIYGDDIEVCYRQSMEVELIIKKVSYPMRPSSIPDKWMGPGARYAPKGAAYVPHKSDVGEDNQLGGADIPPSSVMAHTNIGANDQPSPNAAAIIDSHDSLLPQVTWSPESGPPMVCWML</sequence>
<reference evidence="2 3" key="1">
    <citation type="submission" date="2020-04" db="EMBL/GenBank/DDBJ databases">
        <title>Perkinsus olseni comparative genomics.</title>
        <authorList>
            <person name="Bogema D.R."/>
        </authorList>
    </citation>
    <scope>NUCLEOTIDE SEQUENCE [LARGE SCALE GENOMIC DNA]</scope>
    <source>
        <strain evidence="2">00978-12</strain>
    </source>
</reference>
<protein>
    <submittedName>
        <fullName evidence="2">Uncharacterized protein</fullName>
    </submittedName>
</protein>
<name>A0A7J6P858_PEROL</name>
<gene>
    <name evidence="2" type="ORF">FOZ60_014530</name>
</gene>
<accession>A0A7J6P858</accession>
<organism evidence="2 3">
    <name type="scientific">Perkinsus olseni</name>
    <name type="common">Perkinsus atlanticus</name>
    <dbReference type="NCBI Taxonomy" id="32597"/>
    <lineage>
        <taxon>Eukaryota</taxon>
        <taxon>Sar</taxon>
        <taxon>Alveolata</taxon>
        <taxon>Perkinsozoa</taxon>
        <taxon>Perkinsea</taxon>
        <taxon>Perkinsida</taxon>
        <taxon>Perkinsidae</taxon>
        <taxon>Perkinsus</taxon>
    </lineage>
</organism>
<evidence type="ECO:0000313" key="2">
    <source>
        <dbReference type="EMBL" id="KAF4691890.1"/>
    </source>
</evidence>
<dbReference type="AlphaFoldDB" id="A0A7J6P858"/>